<dbReference type="PROSITE" id="PS51782">
    <property type="entry name" value="LYSM"/>
    <property type="match status" value="2"/>
</dbReference>
<organism evidence="4 5">
    <name type="scientific">Heyndrickxia acidicola</name>
    <dbReference type="NCBI Taxonomy" id="209389"/>
    <lineage>
        <taxon>Bacteria</taxon>
        <taxon>Bacillati</taxon>
        <taxon>Bacillota</taxon>
        <taxon>Bacilli</taxon>
        <taxon>Bacillales</taxon>
        <taxon>Bacillaceae</taxon>
        <taxon>Heyndrickxia</taxon>
    </lineage>
</organism>
<dbReference type="InterPro" id="IPR010611">
    <property type="entry name" value="3D_dom"/>
</dbReference>
<keyword evidence="1 2" id="KW-0732">Signal</keyword>
<proteinExistence type="predicted"/>
<feature type="domain" description="LysM" evidence="3">
    <location>
        <begin position="77"/>
        <end position="120"/>
    </location>
</feature>
<feature type="chain" id="PRO_5045492209" evidence="2">
    <location>
        <begin position="21"/>
        <end position="250"/>
    </location>
</feature>
<dbReference type="RefSeq" id="WP_066267677.1">
    <property type="nucleotide sequence ID" value="NZ_JARMAB010000008.1"/>
</dbReference>
<dbReference type="Gene3D" id="3.10.350.10">
    <property type="entry name" value="LysM domain"/>
    <property type="match status" value="2"/>
</dbReference>
<dbReference type="EMBL" id="JARMAB010000008">
    <property type="protein sequence ID" value="MED1202752.1"/>
    <property type="molecule type" value="Genomic_DNA"/>
</dbReference>
<gene>
    <name evidence="4" type="ORF">P4T90_06565</name>
</gene>
<name>A0ABU6MDK8_9BACI</name>
<keyword evidence="5" id="KW-1185">Reference proteome</keyword>
<dbReference type="InterPro" id="IPR051933">
    <property type="entry name" value="Resuscitation_pf_RpfB"/>
</dbReference>
<evidence type="ECO:0000256" key="1">
    <source>
        <dbReference type="ARBA" id="ARBA00022729"/>
    </source>
</evidence>
<dbReference type="Proteomes" id="UP001341444">
    <property type="component" value="Unassembled WGS sequence"/>
</dbReference>
<evidence type="ECO:0000256" key="2">
    <source>
        <dbReference type="SAM" id="SignalP"/>
    </source>
</evidence>
<dbReference type="InterPro" id="IPR018392">
    <property type="entry name" value="LysM"/>
</dbReference>
<evidence type="ECO:0000313" key="5">
    <source>
        <dbReference type="Proteomes" id="UP001341444"/>
    </source>
</evidence>
<evidence type="ECO:0000259" key="3">
    <source>
        <dbReference type="PROSITE" id="PS51782"/>
    </source>
</evidence>
<dbReference type="CDD" id="cd22786">
    <property type="entry name" value="DPBB_YuiC-like"/>
    <property type="match status" value="1"/>
</dbReference>
<evidence type="ECO:0000313" key="4">
    <source>
        <dbReference type="EMBL" id="MED1202752.1"/>
    </source>
</evidence>
<dbReference type="Gene3D" id="2.40.40.10">
    <property type="entry name" value="RlpA-like domain"/>
    <property type="match status" value="1"/>
</dbReference>
<accession>A0ABU6MDK8</accession>
<sequence>MLKKIIMIIAVAVLSGTVSANVQAATITVKRGDTLWGLSRLHKTTVKNIKEWNHLNTDLIHPGRSLTISPNSLHQQKQYTVKHGDTLWGIARNYHVSVSELMKWNKLTSDLIHPGLNLDIFGGLTTAQYTMNKDTNAPTASATKVEAASTTIPSSRVVTVKATAYTASCAGCSGTTATGINIKANPNEKVIAVDPSVIPLGSKVYVPGYGEATAADTGGAIKGNRIDVFIPTEQAALNFGVKHVNVTILN</sequence>
<dbReference type="SUPFAM" id="SSF50685">
    <property type="entry name" value="Barwin-like endoglucanases"/>
    <property type="match status" value="1"/>
</dbReference>
<dbReference type="PANTHER" id="PTHR39160">
    <property type="entry name" value="CELL WALL-BINDING PROTEIN YOCH"/>
    <property type="match status" value="1"/>
</dbReference>
<dbReference type="SMART" id="SM00257">
    <property type="entry name" value="LysM"/>
    <property type="match status" value="2"/>
</dbReference>
<dbReference type="SUPFAM" id="SSF54106">
    <property type="entry name" value="LysM domain"/>
    <property type="match status" value="2"/>
</dbReference>
<comment type="caution">
    <text evidence="4">The sequence shown here is derived from an EMBL/GenBank/DDBJ whole genome shotgun (WGS) entry which is preliminary data.</text>
</comment>
<dbReference type="InterPro" id="IPR036779">
    <property type="entry name" value="LysM_dom_sf"/>
</dbReference>
<dbReference type="Pfam" id="PF06725">
    <property type="entry name" value="3D"/>
    <property type="match status" value="1"/>
</dbReference>
<dbReference type="PANTHER" id="PTHR39160:SF6">
    <property type="entry name" value="CELL WALL-BINDING PROTEIN YOCH"/>
    <property type="match status" value="1"/>
</dbReference>
<feature type="signal peptide" evidence="2">
    <location>
        <begin position="1"/>
        <end position="20"/>
    </location>
</feature>
<reference evidence="4 5" key="1">
    <citation type="submission" date="2023-03" db="EMBL/GenBank/DDBJ databases">
        <title>Bacillus Genome Sequencing.</title>
        <authorList>
            <person name="Dunlap C."/>
        </authorList>
    </citation>
    <scope>NUCLEOTIDE SEQUENCE [LARGE SCALE GENOMIC DNA]</scope>
    <source>
        <strain evidence="4 5">B-23453</strain>
    </source>
</reference>
<protein>
    <submittedName>
        <fullName evidence="4">LysM peptidoglycan-binding domain-containing protein</fullName>
    </submittedName>
</protein>
<feature type="domain" description="LysM" evidence="3">
    <location>
        <begin position="25"/>
        <end position="68"/>
    </location>
</feature>
<dbReference type="CDD" id="cd00118">
    <property type="entry name" value="LysM"/>
    <property type="match status" value="2"/>
</dbReference>
<dbReference type="Pfam" id="PF01476">
    <property type="entry name" value="LysM"/>
    <property type="match status" value="2"/>
</dbReference>
<dbReference type="InterPro" id="IPR036908">
    <property type="entry name" value="RlpA-like_sf"/>
</dbReference>